<protein>
    <submittedName>
        <fullName evidence="1">Uncharacterized protein</fullName>
    </submittedName>
</protein>
<dbReference type="Proteomes" id="UP001057402">
    <property type="component" value="Chromosome 11"/>
</dbReference>
<gene>
    <name evidence="1" type="ORF">MLD38_036722</name>
</gene>
<proteinExistence type="predicted"/>
<organism evidence="1 2">
    <name type="scientific">Melastoma candidum</name>
    <dbReference type="NCBI Taxonomy" id="119954"/>
    <lineage>
        <taxon>Eukaryota</taxon>
        <taxon>Viridiplantae</taxon>
        <taxon>Streptophyta</taxon>
        <taxon>Embryophyta</taxon>
        <taxon>Tracheophyta</taxon>
        <taxon>Spermatophyta</taxon>
        <taxon>Magnoliopsida</taxon>
        <taxon>eudicotyledons</taxon>
        <taxon>Gunneridae</taxon>
        <taxon>Pentapetalae</taxon>
        <taxon>rosids</taxon>
        <taxon>malvids</taxon>
        <taxon>Myrtales</taxon>
        <taxon>Melastomataceae</taxon>
        <taxon>Melastomatoideae</taxon>
        <taxon>Melastomateae</taxon>
        <taxon>Melastoma</taxon>
    </lineage>
</organism>
<name>A0ACB9LKL7_9MYRT</name>
<evidence type="ECO:0000313" key="2">
    <source>
        <dbReference type="Proteomes" id="UP001057402"/>
    </source>
</evidence>
<dbReference type="EMBL" id="CM042890">
    <property type="protein sequence ID" value="KAI4311859.1"/>
    <property type="molecule type" value="Genomic_DNA"/>
</dbReference>
<sequence>MGEKKPELKLKELGTKLASLPPSSHDSLSALLEQAATYLSKLRQSPSAKTLEGIQPFLNAIVNPDLLKHEDKDVKLLVAACLCEITRITAPDAPYTDDILKDTFELIVGTFKGLGDASGPSFGRRVAILEMIARYRSCVVMLDLECDDLVHEMFTTFLAVASEALPESVISSMHKIMTVLIDESEDVLEDLVLVLLSALGRKKDDVSKASRRLAMKVIKSCAERLEPGVKQFLVSSMSEDSKPVTVQEIDYHDVIYDLFRCAPELLVGIVPYLTGELLSDQLETRLRAVSFTGDLFSSSEPTIAEPFQLVFSEFLTRLTDRAVEIRMSVLDHVKSCLLADPSRSEASQIISALCDRLLDYDENVRKRVVEVICDVASTCPNVIPAETVKVVADRLRDRSPLVKTFTMEKLADIFRVHCTNADPTVDHKQFDWIPGKILRCYYDRDFRSELIESVLHGSLYPSSMSVGEKVKCWVRFFAVFDKVEVKALERMLEQKQRLQLEMQRYLSLRQMYQGGDVQEIHQKSMFCFKIMSRFFFNPEKAEENFQALDQIEDTNLWNVLSSLLNPDTSFNQSHVFRSELQNILGENHCLSEFLGTLSLKCSYLLFNKEYVGEIILEASVQKFAGNTLYIQSCMNMLVILSQYSPSLLVGFDEELVNCLKDSNEIVKEGALNILAKGGGIIREQLAQSSSSVDLLLETLCLEGSRRQAKYAVHALAAIARDDGLKSLSVLYKRLVDMLEEKSHLPAVLQSLGCIAQTAMPVFETRETEIQDFIHCKILMEENQTAAERSQWDDRTDSCLLKIYGLKTLVKSYLPSKDAHLRPDIDKLLATLKSVLLHGDVSEKLKSSLVDRAQMKLAAAKAIVRLAKCWEHKIPLDIFELTLQASQSEFPQARRGLLSKIHHYIKDHLLDARYACSFAFGAGELKESELKEEKQNLMDIIQMQYQLKSRQQSVHSDVNSSIAYPEGILPFLIHALAHHSCPEVDECKDIQAFETISRQLYYFLSTLIHGDDDGKAESGSKKEKENVSLIISVLRNIKRSEDVVDVSKTKKSYALCDLGLFIMKKLTGIEVNLPTALPAVPLPSMLYRLIDILEGQTEVCEGKTWLADENILAPFELLELGTESSKHFDTAEKEDEKITGSDEKELPLKKVMKQLKSKRTKGKNEKRKSLPEETKVKKDLDVLNMVRQINLDTMDVSNKPESRNGHEKLPKKENKSEINYQNGDKSEASDASRSQIPKRRRSTIAHGTAKSLKRTTELGDDDFSADSALFTASSPKASISSSKRPSKSFSRNHAKAFKEPEKFGTSKQKTMMESPKNKRKIVSGLSKMLELPSALHSSSSKLGKCTSRKDNLLEDLIGCRIKVWWPMDKQFYEGTVKSYDLSRSRHVVLYDDGDVEILNLEKEKWEIVNKGHKAAKRLKSFKASAMKKMSPDQKIDKILDNAPGLDSLEKIVKRKRTPKKMPKKKKISPEERSPSEEGKGGSNAEIAETASSADDVIDAGIEERPLEDGNDDDQMLGDESDEKIRSFTKRKQMNELEGSPQFAALTDDEEGHSDADSPPDAQESQGEEEISEPPESVQEERDPKKRKINGSESESQGKSNKLSVTSPSAEEGAEILDDEPLRRWKKRVGGKSDPTRSQLR</sequence>
<comment type="caution">
    <text evidence="1">The sequence shown here is derived from an EMBL/GenBank/DDBJ whole genome shotgun (WGS) entry which is preliminary data.</text>
</comment>
<keyword evidence="2" id="KW-1185">Reference proteome</keyword>
<evidence type="ECO:0000313" key="1">
    <source>
        <dbReference type="EMBL" id="KAI4311859.1"/>
    </source>
</evidence>
<accession>A0ACB9LKL7</accession>
<reference evidence="2" key="1">
    <citation type="journal article" date="2023" name="Front. Plant Sci.">
        <title>Chromosomal-level genome assembly of Melastoma candidum provides insights into trichome evolution.</title>
        <authorList>
            <person name="Zhong Y."/>
            <person name="Wu W."/>
            <person name="Sun C."/>
            <person name="Zou P."/>
            <person name="Liu Y."/>
            <person name="Dai S."/>
            <person name="Zhou R."/>
        </authorList>
    </citation>
    <scope>NUCLEOTIDE SEQUENCE [LARGE SCALE GENOMIC DNA]</scope>
</reference>